<dbReference type="InParanoid" id="A0A2H3DX09"/>
<dbReference type="SMART" id="SM00356">
    <property type="entry name" value="ZnF_C3H1"/>
    <property type="match status" value="1"/>
</dbReference>
<dbReference type="InterPro" id="IPR012677">
    <property type="entry name" value="Nucleotide-bd_a/b_plait_sf"/>
</dbReference>
<evidence type="ECO:0000256" key="8">
    <source>
        <dbReference type="ARBA" id="ARBA00022833"/>
    </source>
</evidence>
<feature type="region of interest" description="Disordered" evidence="10">
    <location>
        <begin position="930"/>
        <end position="956"/>
    </location>
</feature>
<evidence type="ECO:0000256" key="6">
    <source>
        <dbReference type="ARBA" id="ARBA00022771"/>
    </source>
</evidence>
<dbReference type="Gene3D" id="3.30.70.330">
    <property type="match status" value="1"/>
</dbReference>
<feature type="zinc finger region" description="C3H1-type" evidence="9">
    <location>
        <begin position="3"/>
        <end position="30"/>
    </location>
</feature>
<reference evidence="15" key="1">
    <citation type="journal article" date="2017" name="Nat. Ecol. Evol.">
        <title>Genome expansion and lineage-specific genetic innovations in the forest pathogenic fungi Armillaria.</title>
        <authorList>
            <person name="Sipos G."/>
            <person name="Prasanna A.N."/>
            <person name="Walter M.C."/>
            <person name="O'Connor E."/>
            <person name="Balint B."/>
            <person name="Krizsan K."/>
            <person name="Kiss B."/>
            <person name="Hess J."/>
            <person name="Varga T."/>
            <person name="Slot J."/>
            <person name="Riley R."/>
            <person name="Boka B."/>
            <person name="Rigling D."/>
            <person name="Barry K."/>
            <person name="Lee J."/>
            <person name="Mihaltcheva S."/>
            <person name="LaButti K."/>
            <person name="Lipzen A."/>
            <person name="Waldron R."/>
            <person name="Moloney N.M."/>
            <person name="Sperisen C."/>
            <person name="Kredics L."/>
            <person name="Vagvoelgyi C."/>
            <person name="Patrignani A."/>
            <person name="Fitzpatrick D."/>
            <person name="Nagy I."/>
            <person name="Doyle S."/>
            <person name="Anderson J.B."/>
            <person name="Grigoriev I.V."/>
            <person name="Gueldener U."/>
            <person name="Muensterkoetter M."/>
            <person name="Nagy L.G."/>
        </authorList>
    </citation>
    <scope>NUCLEOTIDE SEQUENCE [LARGE SCALE GENOMIC DNA]</scope>
    <source>
        <strain evidence="15">Ar21-2</strain>
    </source>
</reference>
<evidence type="ECO:0000313" key="14">
    <source>
        <dbReference type="EMBL" id="PBK92833.1"/>
    </source>
</evidence>
<proteinExistence type="predicted"/>
<dbReference type="SUPFAM" id="SSF57850">
    <property type="entry name" value="RING/U-box"/>
    <property type="match status" value="3"/>
</dbReference>
<dbReference type="GO" id="GO:0016567">
    <property type="term" value="P:protein ubiquitination"/>
    <property type="evidence" value="ECO:0007669"/>
    <property type="project" value="InterPro"/>
</dbReference>
<dbReference type="InterPro" id="IPR002867">
    <property type="entry name" value="IBR_dom"/>
</dbReference>
<evidence type="ECO:0000259" key="11">
    <source>
        <dbReference type="PROSITE" id="PS50089"/>
    </source>
</evidence>
<evidence type="ECO:0000256" key="5">
    <source>
        <dbReference type="ARBA" id="ARBA00022737"/>
    </source>
</evidence>
<dbReference type="GO" id="GO:0008270">
    <property type="term" value="F:zinc ion binding"/>
    <property type="evidence" value="ECO:0007669"/>
    <property type="project" value="UniProtKB-KW"/>
</dbReference>
<keyword evidence="3" id="KW-0808">Transferase</keyword>
<evidence type="ECO:0000256" key="2">
    <source>
        <dbReference type="ARBA" id="ARBA00012251"/>
    </source>
</evidence>
<evidence type="ECO:0000256" key="9">
    <source>
        <dbReference type="PROSITE-ProRule" id="PRU00723"/>
    </source>
</evidence>
<keyword evidence="8 9" id="KW-0862">Zinc</keyword>
<evidence type="ECO:0000256" key="3">
    <source>
        <dbReference type="ARBA" id="ARBA00022679"/>
    </source>
</evidence>
<dbReference type="InterPro" id="IPR013083">
    <property type="entry name" value="Znf_RING/FYVE/PHD"/>
</dbReference>
<dbReference type="InterPro" id="IPR000571">
    <property type="entry name" value="Znf_CCCH"/>
</dbReference>
<dbReference type="PROSITE" id="PS50103">
    <property type="entry name" value="ZF_C3H1"/>
    <property type="match status" value="1"/>
</dbReference>
<dbReference type="Pfam" id="PF00642">
    <property type="entry name" value="zf-CCCH"/>
    <property type="match status" value="1"/>
</dbReference>
<feature type="compositionally biased region" description="Basic and acidic residues" evidence="10">
    <location>
        <begin position="930"/>
        <end position="946"/>
    </location>
</feature>
<dbReference type="AlphaFoldDB" id="A0A2H3DX09"/>
<keyword evidence="5" id="KW-0677">Repeat</keyword>
<dbReference type="Gene3D" id="1.20.120.1750">
    <property type="match status" value="1"/>
</dbReference>
<dbReference type="OrthoDB" id="1431934at2759"/>
<keyword evidence="7" id="KW-0833">Ubl conjugation pathway</keyword>
<dbReference type="PROSITE" id="PS51873">
    <property type="entry name" value="TRIAD"/>
    <property type="match status" value="1"/>
</dbReference>
<dbReference type="Gene3D" id="3.30.40.10">
    <property type="entry name" value="Zinc/RING finger domain, C3HC4 (zinc finger)"/>
    <property type="match status" value="1"/>
</dbReference>
<dbReference type="OMA" id="AWKAGAC"/>
<evidence type="ECO:0000256" key="4">
    <source>
        <dbReference type="ARBA" id="ARBA00022723"/>
    </source>
</evidence>
<dbReference type="InterPro" id="IPR031127">
    <property type="entry name" value="E3_UB_ligase_RBR"/>
</dbReference>
<dbReference type="EC" id="2.3.2.31" evidence="2"/>
<dbReference type="PROSITE" id="PS50089">
    <property type="entry name" value="ZF_RING_2"/>
    <property type="match status" value="1"/>
</dbReference>
<feature type="domain" description="RING-type" evidence="11">
    <location>
        <begin position="639"/>
        <end position="680"/>
    </location>
</feature>
<dbReference type="GO" id="GO:0061630">
    <property type="term" value="F:ubiquitin protein ligase activity"/>
    <property type="evidence" value="ECO:0007669"/>
    <property type="project" value="UniProtKB-EC"/>
</dbReference>
<feature type="domain" description="C3H1-type" evidence="12">
    <location>
        <begin position="3"/>
        <end position="30"/>
    </location>
</feature>
<evidence type="ECO:0000256" key="1">
    <source>
        <dbReference type="ARBA" id="ARBA00001798"/>
    </source>
</evidence>
<comment type="catalytic activity">
    <reaction evidence="1">
        <text>[E2 ubiquitin-conjugating enzyme]-S-ubiquitinyl-L-cysteine + [acceptor protein]-L-lysine = [E2 ubiquitin-conjugating enzyme]-L-cysteine + [acceptor protein]-N(6)-ubiquitinyl-L-lysine.</text>
        <dbReference type="EC" id="2.3.2.31"/>
    </reaction>
</comment>
<dbReference type="Pfam" id="PF01485">
    <property type="entry name" value="IBR"/>
    <property type="match status" value="1"/>
</dbReference>
<dbReference type="CDD" id="cd20335">
    <property type="entry name" value="BRcat_RBR"/>
    <property type="match status" value="1"/>
</dbReference>
<feature type="compositionally biased region" description="Polar residues" evidence="10">
    <location>
        <begin position="28"/>
        <end position="43"/>
    </location>
</feature>
<dbReference type="InterPro" id="IPR027370">
    <property type="entry name" value="Znf-RING_euk"/>
</dbReference>
<dbReference type="Proteomes" id="UP000217790">
    <property type="component" value="Unassembled WGS sequence"/>
</dbReference>
<protein>
    <recommendedName>
        <fullName evidence="2">RBR-type E3 ubiquitin transferase</fullName>
        <ecNumber evidence="2">2.3.2.31</ecNumber>
    </recommendedName>
</protein>
<keyword evidence="4 9" id="KW-0479">Metal-binding</keyword>
<evidence type="ECO:0000259" key="13">
    <source>
        <dbReference type="PROSITE" id="PS51873"/>
    </source>
</evidence>
<evidence type="ECO:0000256" key="10">
    <source>
        <dbReference type="SAM" id="MobiDB-lite"/>
    </source>
</evidence>
<dbReference type="SUPFAM" id="SSF54928">
    <property type="entry name" value="RNA-binding domain, RBD"/>
    <property type="match status" value="1"/>
</dbReference>
<dbReference type="Pfam" id="PF13445">
    <property type="entry name" value="zf-RING_UBOX"/>
    <property type="match status" value="1"/>
</dbReference>
<feature type="domain" description="RING-type" evidence="13">
    <location>
        <begin position="635"/>
        <end position="864"/>
    </location>
</feature>
<keyword evidence="6 9" id="KW-0863">Zinc-finger</keyword>
<name>A0A2H3DX09_ARMGA</name>
<gene>
    <name evidence="14" type="ORF">ARMGADRAFT_1080050</name>
</gene>
<dbReference type="InterPro" id="IPR035979">
    <property type="entry name" value="RBD_domain_sf"/>
</dbReference>
<dbReference type="InterPro" id="IPR001841">
    <property type="entry name" value="Znf_RING"/>
</dbReference>
<evidence type="ECO:0000259" key="12">
    <source>
        <dbReference type="PROSITE" id="PS50103"/>
    </source>
</evidence>
<dbReference type="PANTHER" id="PTHR11685">
    <property type="entry name" value="RBR FAMILY RING FINGER AND IBR DOMAIN-CONTAINING"/>
    <property type="match status" value="1"/>
</dbReference>
<evidence type="ECO:0000256" key="7">
    <source>
        <dbReference type="ARBA" id="ARBA00022786"/>
    </source>
</evidence>
<organism evidence="14 15">
    <name type="scientific">Armillaria gallica</name>
    <name type="common">Bulbous honey fungus</name>
    <name type="synonym">Armillaria bulbosa</name>
    <dbReference type="NCBI Taxonomy" id="47427"/>
    <lineage>
        <taxon>Eukaryota</taxon>
        <taxon>Fungi</taxon>
        <taxon>Dikarya</taxon>
        <taxon>Basidiomycota</taxon>
        <taxon>Agaricomycotina</taxon>
        <taxon>Agaricomycetes</taxon>
        <taxon>Agaricomycetidae</taxon>
        <taxon>Agaricales</taxon>
        <taxon>Marasmiineae</taxon>
        <taxon>Physalacriaceae</taxon>
        <taxon>Armillaria</taxon>
    </lineage>
</organism>
<dbReference type="SMART" id="SM00184">
    <property type="entry name" value="RING"/>
    <property type="match status" value="1"/>
</dbReference>
<dbReference type="EMBL" id="KZ293657">
    <property type="protein sequence ID" value="PBK92833.1"/>
    <property type="molecule type" value="Genomic_DNA"/>
</dbReference>
<dbReference type="InterPro" id="IPR017907">
    <property type="entry name" value="Znf_RING_CS"/>
</dbReference>
<dbReference type="Gene3D" id="4.10.1000.10">
    <property type="entry name" value="Zinc finger, CCCH-type"/>
    <property type="match status" value="1"/>
</dbReference>
<keyword evidence="15" id="KW-1185">Reference proteome</keyword>
<dbReference type="InterPro" id="IPR044066">
    <property type="entry name" value="TRIAD_supradom"/>
</dbReference>
<feature type="region of interest" description="Disordered" evidence="10">
    <location>
        <begin position="897"/>
        <end position="917"/>
    </location>
</feature>
<dbReference type="GO" id="GO:0003676">
    <property type="term" value="F:nucleic acid binding"/>
    <property type="evidence" value="ECO:0007669"/>
    <property type="project" value="InterPro"/>
</dbReference>
<evidence type="ECO:0000313" key="15">
    <source>
        <dbReference type="Proteomes" id="UP000217790"/>
    </source>
</evidence>
<feature type="region of interest" description="Disordered" evidence="10">
    <location>
        <begin position="27"/>
        <end position="134"/>
    </location>
</feature>
<feature type="compositionally biased region" description="Basic and acidic residues" evidence="10">
    <location>
        <begin position="78"/>
        <end position="134"/>
    </location>
</feature>
<sequence length="956" mass="109122">MSTTNSTVCRFFLRGDCKYGARCRNQHPGGTSETQNIAQNNVKDNGASRRGRISKKSVPQTNPNQRVLPIVEAQSGPCRREEEREREEEQLRREEEARQHQEEARRRREEEERQQEEQQRRQEEEQRLADQQRRVTDAQVTIQRVVLAGSIVTFSSGLAIENTITGFESCRIRIKNLPYDTRQQEIAALFTQHGHDVSQFHIVSVKEMLGRNGKQEADIVASADVAQSLAIGLEGLEFRNERLEFEVGVFNAPGAMGALTPRNENTLTISCRAPSVRYIVEYPDIPFCRTKVAELNGCMCAGRRVKVEMNQRPPGHVLPNFRPNTIKISNLPDAVPDATVTAFAQSHLIRRLKPISFDTLLATRSLHKHINRMEGVEIESFDVTSRGDNEAGLLSIRVRFDTWDNAKKVHDALLDRRFDYICNSVFWLRIAPQALYTITIPSGQYRAQENLWKELQGNIKDRKACDLIIRESNDGNRRIHVSGTVKAALGALKVRVESLAAGEKIDGWHDHLTYPQAHLVQKITEAGAFLRSDYWKRTLKLYGEPKAVEKAKAVVMEELRRLASLEVTVKLQRPSVGYFARIGLAAMREVFGEDNVTLDIRSAEIMVRGGEEVRLHLDNHITESLKPINVNVAPGSHTCPVCYDDVSTPFQLVCGHVYCTGCIRHFLTSAAKTGKFPLVCIGNESTCGTPISIPVIQKFLPQPAFNHLLETVFTTHVDRRPQEFRYCKTPDCMQIYRRSEAVSVLRCPSCFSEICSSCGEDSHERMSCEYARIHNNPAEQERMSQAWLLQRRDIKQCPTCSRLLEKAEGCNHMTCPFVFNPPICLKLNSLSRCGAHICWRCMGVFDAANIYDHMSTVHGSIDADGPQAPMVVPGQYDQDRFEQDRIALYHAEAMERRRREEASRVAQEQRDQIRRDQERIAAEHAEAIERRKREEEQERQREERAAQWRRQQAEWQ</sequence>
<dbReference type="PROSITE" id="PS00518">
    <property type="entry name" value="ZF_RING_1"/>
    <property type="match status" value="1"/>
</dbReference>
<accession>A0A2H3DX09</accession>
<dbReference type="STRING" id="47427.A0A2H3DX09"/>